<accession>A0A2M6YTA5</accession>
<dbReference type="PANTHER" id="PTHR37953:SF1">
    <property type="entry name" value="UPF0127 PROTEIN MJ1496"/>
    <property type="match status" value="1"/>
</dbReference>
<dbReference type="AlphaFoldDB" id="A0A2M6YTA5"/>
<evidence type="ECO:0008006" key="4">
    <source>
        <dbReference type="Google" id="ProtNLM"/>
    </source>
</evidence>
<dbReference type="InterPro" id="IPR038695">
    <property type="entry name" value="Saro_0823-like_sf"/>
</dbReference>
<dbReference type="PANTHER" id="PTHR37953">
    <property type="entry name" value="UPF0127 PROTEIN MJ1496"/>
    <property type="match status" value="1"/>
</dbReference>
<keyword evidence="1" id="KW-0472">Membrane</keyword>
<dbReference type="EMBL" id="PEWY01000125">
    <property type="protein sequence ID" value="PIU36760.1"/>
    <property type="molecule type" value="Genomic_DNA"/>
</dbReference>
<dbReference type="InterPro" id="IPR003795">
    <property type="entry name" value="DUF192"/>
</dbReference>
<dbReference type="Proteomes" id="UP000230184">
    <property type="component" value="Unassembled WGS sequence"/>
</dbReference>
<evidence type="ECO:0000256" key="1">
    <source>
        <dbReference type="SAM" id="Phobius"/>
    </source>
</evidence>
<reference evidence="3" key="1">
    <citation type="submission" date="2017-09" db="EMBL/GenBank/DDBJ databases">
        <title>Depth-based differentiation of microbial function through sediment-hosted aquifers and enrichment of novel symbionts in the deep terrestrial subsurface.</title>
        <authorList>
            <person name="Probst A.J."/>
            <person name="Ladd B."/>
            <person name="Jarett J.K."/>
            <person name="Geller-Mcgrath D.E."/>
            <person name="Sieber C.M.K."/>
            <person name="Emerson J.B."/>
            <person name="Anantharaman K."/>
            <person name="Thomas B.C."/>
            <person name="Malmstrom R."/>
            <person name="Stieglmeier M."/>
            <person name="Klingl A."/>
            <person name="Woyke T."/>
            <person name="Ryan C.M."/>
            <person name="Banfield J.F."/>
        </authorList>
    </citation>
    <scope>NUCLEOTIDE SEQUENCE [LARGE SCALE GENOMIC DNA]</scope>
</reference>
<evidence type="ECO:0000313" key="3">
    <source>
        <dbReference type="Proteomes" id="UP000230184"/>
    </source>
</evidence>
<protein>
    <recommendedName>
        <fullName evidence="4">DUF192 domain-containing protein</fullName>
    </recommendedName>
</protein>
<gene>
    <name evidence="2" type="ORF">COT02_04335</name>
</gene>
<name>A0A2M6YTA5_9BACT</name>
<evidence type="ECO:0000313" key="2">
    <source>
        <dbReference type="EMBL" id="PIU36760.1"/>
    </source>
</evidence>
<proteinExistence type="predicted"/>
<keyword evidence="1" id="KW-1133">Transmembrane helix</keyword>
<dbReference type="Pfam" id="PF02643">
    <property type="entry name" value="DUF192"/>
    <property type="match status" value="1"/>
</dbReference>
<comment type="caution">
    <text evidence="2">The sequence shown here is derived from an EMBL/GenBank/DDBJ whole genome shotgun (WGS) entry which is preliminary data.</text>
</comment>
<dbReference type="Gene3D" id="2.60.120.1140">
    <property type="entry name" value="Protein of unknown function DUF192"/>
    <property type="match status" value="1"/>
</dbReference>
<organism evidence="2 3">
    <name type="scientific">Candidatus Roizmanbacteria bacterium CG07_land_8_20_14_0_80_34_15</name>
    <dbReference type="NCBI Taxonomy" id="1974849"/>
    <lineage>
        <taxon>Bacteria</taxon>
        <taxon>Candidatus Roizmaniibacteriota</taxon>
    </lineage>
</organism>
<feature type="transmembrane region" description="Helical" evidence="1">
    <location>
        <begin position="6"/>
        <end position="23"/>
    </location>
</feature>
<sequence length="134" mass="15702">MKKIILGIFFFTLIIVGFLIFFNKNKSSTKFSRYIIEGQMYHLLVARNPVQWTQGLMYYKSKEELKGADGMIFIFPDKQIKSFWNKNTYLDLDLYWMDGETVVGNSYLPSIIKTKNPLTVSSPREVDRAVEIIR</sequence>
<keyword evidence="1" id="KW-0812">Transmembrane</keyword>